<organism evidence="1 2">
    <name type="scientific">candidate division WS6 bacterium RIFOXYB1_FULL_33_14</name>
    <dbReference type="NCBI Taxonomy" id="1817896"/>
    <lineage>
        <taxon>Bacteria</taxon>
        <taxon>Candidatus Dojkabacteria</taxon>
    </lineage>
</organism>
<evidence type="ECO:0000313" key="2">
    <source>
        <dbReference type="Proteomes" id="UP000177434"/>
    </source>
</evidence>
<dbReference type="SUPFAM" id="SSF53850">
    <property type="entry name" value="Periplasmic binding protein-like II"/>
    <property type="match status" value="1"/>
</dbReference>
<dbReference type="InterPro" id="IPR050490">
    <property type="entry name" value="Bact_solute-bd_prot1"/>
</dbReference>
<evidence type="ECO:0000313" key="1">
    <source>
        <dbReference type="EMBL" id="OGC44960.1"/>
    </source>
</evidence>
<reference evidence="1 2" key="1">
    <citation type="journal article" date="2016" name="Nat. Commun.">
        <title>Thousands of microbial genomes shed light on interconnected biogeochemical processes in an aquifer system.</title>
        <authorList>
            <person name="Anantharaman K."/>
            <person name="Brown C.T."/>
            <person name="Hug L.A."/>
            <person name="Sharon I."/>
            <person name="Castelle C.J."/>
            <person name="Probst A.J."/>
            <person name="Thomas B.C."/>
            <person name="Singh A."/>
            <person name="Wilkins M.J."/>
            <person name="Karaoz U."/>
            <person name="Brodie E.L."/>
            <person name="Williams K.H."/>
            <person name="Hubbard S.S."/>
            <person name="Banfield J.F."/>
        </authorList>
    </citation>
    <scope>NUCLEOTIDE SEQUENCE [LARGE SCALE GENOMIC DNA]</scope>
</reference>
<proteinExistence type="predicted"/>
<protein>
    <recommendedName>
        <fullName evidence="3">ABC transporter substrate-binding protein</fullName>
    </recommendedName>
</protein>
<dbReference type="Proteomes" id="UP000177434">
    <property type="component" value="Unassembled WGS sequence"/>
</dbReference>
<name>A0A1F4UJG9_9BACT</name>
<feature type="non-terminal residue" evidence="1">
    <location>
        <position position="318"/>
    </location>
</feature>
<dbReference type="InterPro" id="IPR006059">
    <property type="entry name" value="SBP"/>
</dbReference>
<sequence>MLPKDPDPAVKDVEIVYWGIWESDDVMHPLIEKYEFENPGVKIKYAQQSFKNYEDTVYTRLEQATSSSEPAPDVVRIHNTWLPKYEKYLTPLPEDVMSAETYAQEFYPTAVDDLTGRDGKIYAIPLHIDGLMVIYNTEILSKAGFTAPPKDWDSFMEMAQALTKKDSNGKITQSGLAIGTSKNIVHSIDILSYFLLQNKVQVMNSTRDQVNLTTSRAVSALDTYTSFVQDDNATWAIYLPSDLTKFQNGELAMMFGTSWRALDILENAPKIKFALAPLPRLPNNEEVYYSSYWADAVTSTSKNSKEAWKFVEFLSQPE</sequence>
<dbReference type="CDD" id="cd13585">
    <property type="entry name" value="PBP2_TMBP_like"/>
    <property type="match status" value="1"/>
</dbReference>
<dbReference type="Gene3D" id="3.40.190.10">
    <property type="entry name" value="Periplasmic binding protein-like II"/>
    <property type="match status" value="1"/>
</dbReference>
<gene>
    <name evidence="1" type="ORF">A2400_01440</name>
</gene>
<evidence type="ECO:0008006" key="3">
    <source>
        <dbReference type="Google" id="ProtNLM"/>
    </source>
</evidence>
<dbReference type="EMBL" id="MEUN01000041">
    <property type="protein sequence ID" value="OGC44960.1"/>
    <property type="molecule type" value="Genomic_DNA"/>
</dbReference>
<dbReference type="AlphaFoldDB" id="A0A1F4UJG9"/>
<dbReference type="PANTHER" id="PTHR43649:SF12">
    <property type="entry name" value="DIACETYLCHITOBIOSE BINDING PROTEIN DASA"/>
    <property type="match status" value="1"/>
</dbReference>
<accession>A0A1F4UJG9</accession>
<dbReference type="PANTHER" id="PTHR43649">
    <property type="entry name" value="ARABINOSE-BINDING PROTEIN-RELATED"/>
    <property type="match status" value="1"/>
</dbReference>
<comment type="caution">
    <text evidence="1">The sequence shown here is derived from an EMBL/GenBank/DDBJ whole genome shotgun (WGS) entry which is preliminary data.</text>
</comment>
<dbReference type="Pfam" id="PF01547">
    <property type="entry name" value="SBP_bac_1"/>
    <property type="match status" value="1"/>
</dbReference>